<dbReference type="EMBL" id="JPKZ01002310">
    <property type="protein sequence ID" value="KHN77395.1"/>
    <property type="molecule type" value="Genomic_DNA"/>
</dbReference>
<keyword evidence="1" id="KW-0812">Transmembrane</keyword>
<dbReference type="AlphaFoldDB" id="A0A0B2V8V4"/>
<dbReference type="Proteomes" id="UP000031036">
    <property type="component" value="Unassembled WGS sequence"/>
</dbReference>
<sequence length="104" mass="11710">MQTFIRHSDSSNDANVVLVAAACCHIFCPFSFAHPAFPACFRERSRRNAKEKGVYEARSAVTQHCMTAHSMEATIACREQGPVDTTPSWILFYHCLWRNGGTEE</sequence>
<feature type="transmembrane region" description="Helical" evidence="1">
    <location>
        <begin position="16"/>
        <end position="37"/>
    </location>
</feature>
<keyword evidence="1" id="KW-1133">Transmembrane helix</keyword>
<gene>
    <name evidence="2" type="ORF">Tcan_10053</name>
</gene>
<keyword evidence="3" id="KW-1185">Reference proteome</keyword>
<reference evidence="2 3" key="1">
    <citation type="submission" date="2014-11" db="EMBL/GenBank/DDBJ databases">
        <title>Genetic blueprint of the zoonotic pathogen Toxocara canis.</title>
        <authorList>
            <person name="Zhu X.-Q."/>
            <person name="Korhonen P.K."/>
            <person name="Cai H."/>
            <person name="Young N.D."/>
            <person name="Nejsum P."/>
            <person name="von Samson-Himmelstjerna G."/>
            <person name="Boag P.R."/>
            <person name="Tan P."/>
            <person name="Li Q."/>
            <person name="Min J."/>
            <person name="Yang Y."/>
            <person name="Wang X."/>
            <person name="Fang X."/>
            <person name="Hall R.S."/>
            <person name="Hofmann A."/>
            <person name="Sternberg P.W."/>
            <person name="Jex A.R."/>
            <person name="Gasser R.B."/>
        </authorList>
    </citation>
    <scope>NUCLEOTIDE SEQUENCE [LARGE SCALE GENOMIC DNA]</scope>
    <source>
        <strain evidence="2">PN_DK_2014</strain>
    </source>
</reference>
<name>A0A0B2V8V4_TOXCA</name>
<protein>
    <submittedName>
        <fullName evidence="2">Uncharacterized protein</fullName>
    </submittedName>
</protein>
<evidence type="ECO:0000256" key="1">
    <source>
        <dbReference type="SAM" id="Phobius"/>
    </source>
</evidence>
<keyword evidence="1" id="KW-0472">Membrane</keyword>
<proteinExistence type="predicted"/>
<comment type="caution">
    <text evidence="2">The sequence shown here is derived from an EMBL/GenBank/DDBJ whole genome shotgun (WGS) entry which is preliminary data.</text>
</comment>
<evidence type="ECO:0000313" key="2">
    <source>
        <dbReference type="EMBL" id="KHN77395.1"/>
    </source>
</evidence>
<organism evidence="2 3">
    <name type="scientific">Toxocara canis</name>
    <name type="common">Canine roundworm</name>
    <dbReference type="NCBI Taxonomy" id="6265"/>
    <lineage>
        <taxon>Eukaryota</taxon>
        <taxon>Metazoa</taxon>
        <taxon>Ecdysozoa</taxon>
        <taxon>Nematoda</taxon>
        <taxon>Chromadorea</taxon>
        <taxon>Rhabditida</taxon>
        <taxon>Spirurina</taxon>
        <taxon>Ascaridomorpha</taxon>
        <taxon>Ascaridoidea</taxon>
        <taxon>Toxocaridae</taxon>
        <taxon>Toxocara</taxon>
    </lineage>
</organism>
<accession>A0A0B2V8V4</accession>
<evidence type="ECO:0000313" key="3">
    <source>
        <dbReference type="Proteomes" id="UP000031036"/>
    </source>
</evidence>